<dbReference type="EC" id="3.1.1.5" evidence="6"/>
<feature type="compositionally biased region" description="Basic and acidic residues" evidence="7">
    <location>
        <begin position="1"/>
        <end position="29"/>
    </location>
</feature>
<gene>
    <name evidence="9" type="ORF">LTR09_005579</name>
</gene>
<evidence type="ECO:0000256" key="3">
    <source>
        <dbReference type="ARBA" id="ARBA00022963"/>
    </source>
</evidence>
<keyword evidence="2 5" id="KW-0378">Hydrolase</keyword>
<name>A0AAJ0DN38_9PEZI</name>
<proteinExistence type="inferred from homology"/>
<evidence type="ECO:0000256" key="7">
    <source>
        <dbReference type="SAM" id="MobiDB-lite"/>
    </source>
</evidence>
<keyword evidence="4 5" id="KW-0443">Lipid metabolism</keyword>
<dbReference type="GO" id="GO:0004622">
    <property type="term" value="F:phosphatidylcholine lysophospholipase activity"/>
    <property type="evidence" value="ECO:0007669"/>
    <property type="project" value="UniProtKB-EC"/>
</dbReference>
<dbReference type="GO" id="GO:0046475">
    <property type="term" value="P:glycerophospholipid catabolic process"/>
    <property type="evidence" value="ECO:0007669"/>
    <property type="project" value="TreeGrafter"/>
</dbReference>
<evidence type="ECO:0000256" key="2">
    <source>
        <dbReference type="ARBA" id="ARBA00022801"/>
    </source>
</evidence>
<evidence type="ECO:0000313" key="9">
    <source>
        <dbReference type="EMBL" id="KAK3053410.1"/>
    </source>
</evidence>
<dbReference type="PROSITE" id="PS51210">
    <property type="entry name" value="PLA2C"/>
    <property type="match status" value="1"/>
</dbReference>
<evidence type="ECO:0000256" key="6">
    <source>
        <dbReference type="RuleBase" id="RU362103"/>
    </source>
</evidence>
<dbReference type="Proteomes" id="UP001271007">
    <property type="component" value="Unassembled WGS sequence"/>
</dbReference>
<dbReference type="Gene3D" id="3.40.1090.10">
    <property type="entry name" value="Cytosolic phospholipase A2 catalytic domain"/>
    <property type="match status" value="1"/>
</dbReference>
<dbReference type="SMART" id="SM00022">
    <property type="entry name" value="PLAc"/>
    <property type="match status" value="1"/>
</dbReference>
<comment type="similarity">
    <text evidence="1 6">Belongs to the lysophospholipase family.</text>
</comment>
<evidence type="ECO:0000313" key="10">
    <source>
        <dbReference type="Proteomes" id="UP001271007"/>
    </source>
</evidence>
<protein>
    <recommendedName>
        <fullName evidence="6">Lysophospholipase</fullName>
        <ecNumber evidence="6">3.1.1.5</ecNumber>
    </recommendedName>
</protein>
<accession>A0AAJ0DN38</accession>
<dbReference type="InterPro" id="IPR016035">
    <property type="entry name" value="Acyl_Trfase/lysoPLipase"/>
</dbReference>
<dbReference type="SUPFAM" id="SSF52151">
    <property type="entry name" value="FabD/lysophospholipase-like"/>
    <property type="match status" value="1"/>
</dbReference>
<sequence>MSFTFRRSETVEQHEYEKQIHDQQIKGESNEDLESDFDAKMKVEDKNHDGDEEKKGGIFHRLKEQIKSSFPEAIQDIKIIKSMTALEAGVKKEISDPTIFPEVEKVAEVRRGIELCPEEQAFLAKRKVKTREAFARYLGLELESVHPDDVPTVSFGGSGGGFRAMIGTLGYCEEMRRAGLWDCLTYVSGVSGSCWSLAAYYTFGGASMTKVIEHCKTRLAPYHPLSGEAIRTILSTPGGARTTLGPLIQKSRSGLDTVAMDLYSVFTTGWIFFQDDPASHPGGYAKKEVAGFQRSWYRLSSAREHTDSGAEPMPIMTAIRHERPWKDWHDSEHPFKDPNPSADDDDEDNAWQWFEMSPYEIGCDEIQAWVPTWGFGRPFDEGKSTMQLPEQSLALLLGLCTSAPAGPLTSYIATISRNLPPGFLGNSIHSLAKSITRFWGRQGTEEFQNHHPLHACNEHNFMYHYTHVEPGQGRPPGLENSPRLHLIDSGMDNNCPTYVLMHPQRKADVIINMDASSDVQKDTFPERVAQIGGRRGAKFVKRHDIKPGDDPKDPNRFDGLYAQVYDGVPCERPETVVDSYGRTVENPPADVYPGDCTMIYMPLLPNERAVADFDPSTAKFSGSYNLVWTPEQVETLVKVCKANFEDGEGSIKDALHEAYLRKKARREEIPLQ</sequence>
<reference evidence="9" key="1">
    <citation type="submission" date="2023-04" db="EMBL/GenBank/DDBJ databases">
        <title>Black Yeasts Isolated from many extreme environments.</title>
        <authorList>
            <person name="Coleine C."/>
            <person name="Stajich J.E."/>
            <person name="Selbmann L."/>
        </authorList>
    </citation>
    <scope>NUCLEOTIDE SEQUENCE</scope>
    <source>
        <strain evidence="9">CCFEE 5312</strain>
    </source>
</reference>
<evidence type="ECO:0000259" key="8">
    <source>
        <dbReference type="PROSITE" id="PS51210"/>
    </source>
</evidence>
<evidence type="ECO:0000256" key="1">
    <source>
        <dbReference type="ARBA" id="ARBA00008780"/>
    </source>
</evidence>
<comment type="catalytic activity">
    <reaction evidence="6">
        <text>a 1-acyl-sn-glycero-3-phosphocholine + H2O = sn-glycerol 3-phosphocholine + a fatty acid + H(+)</text>
        <dbReference type="Rhea" id="RHEA:15177"/>
        <dbReference type="ChEBI" id="CHEBI:15377"/>
        <dbReference type="ChEBI" id="CHEBI:15378"/>
        <dbReference type="ChEBI" id="CHEBI:16870"/>
        <dbReference type="ChEBI" id="CHEBI:28868"/>
        <dbReference type="ChEBI" id="CHEBI:58168"/>
        <dbReference type="EC" id="3.1.1.5"/>
    </reaction>
</comment>
<evidence type="ECO:0000256" key="4">
    <source>
        <dbReference type="ARBA" id="ARBA00023098"/>
    </source>
</evidence>
<organism evidence="9 10">
    <name type="scientific">Extremus antarcticus</name>
    <dbReference type="NCBI Taxonomy" id="702011"/>
    <lineage>
        <taxon>Eukaryota</taxon>
        <taxon>Fungi</taxon>
        <taxon>Dikarya</taxon>
        <taxon>Ascomycota</taxon>
        <taxon>Pezizomycotina</taxon>
        <taxon>Dothideomycetes</taxon>
        <taxon>Dothideomycetidae</taxon>
        <taxon>Mycosphaerellales</taxon>
        <taxon>Extremaceae</taxon>
        <taxon>Extremus</taxon>
    </lineage>
</organism>
<keyword evidence="3 5" id="KW-0442">Lipid degradation</keyword>
<feature type="region of interest" description="Disordered" evidence="7">
    <location>
        <begin position="1"/>
        <end position="35"/>
    </location>
</feature>
<dbReference type="EMBL" id="JAWDJX010000016">
    <property type="protein sequence ID" value="KAK3053410.1"/>
    <property type="molecule type" value="Genomic_DNA"/>
</dbReference>
<dbReference type="PANTHER" id="PTHR10728:SF40">
    <property type="entry name" value="PATATIN FAMILY PROTEIN"/>
    <property type="match status" value="1"/>
</dbReference>
<dbReference type="PANTHER" id="PTHR10728">
    <property type="entry name" value="CYTOSOLIC PHOSPHOLIPASE A2"/>
    <property type="match status" value="1"/>
</dbReference>
<evidence type="ECO:0000256" key="5">
    <source>
        <dbReference type="PROSITE-ProRule" id="PRU00555"/>
    </source>
</evidence>
<dbReference type="AlphaFoldDB" id="A0AAJ0DN38"/>
<keyword evidence="10" id="KW-1185">Reference proteome</keyword>
<feature type="domain" description="PLA2c" evidence="8">
    <location>
        <begin position="101"/>
        <end position="672"/>
    </location>
</feature>
<dbReference type="GO" id="GO:0004623">
    <property type="term" value="F:phospholipase A2 activity"/>
    <property type="evidence" value="ECO:0007669"/>
    <property type="project" value="TreeGrafter"/>
</dbReference>
<dbReference type="InterPro" id="IPR002642">
    <property type="entry name" value="LysoPLipase_cat_dom"/>
</dbReference>
<dbReference type="GO" id="GO:0005829">
    <property type="term" value="C:cytosol"/>
    <property type="evidence" value="ECO:0007669"/>
    <property type="project" value="TreeGrafter"/>
</dbReference>
<comment type="caution">
    <text evidence="9">The sequence shown here is derived from an EMBL/GenBank/DDBJ whole genome shotgun (WGS) entry which is preliminary data.</text>
</comment>
<dbReference type="Pfam" id="PF01735">
    <property type="entry name" value="PLA2_B"/>
    <property type="match status" value="2"/>
</dbReference>